<evidence type="ECO:0000256" key="10">
    <source>
        <dbReference type="ARBA" id="ARBA00023303"/>
    </source>
</evidence>
<dbReference type="Gene3D" id="1.10.287.70">
    <property type="match status" value="1"/>
</dbReference>
<keyword evidence="10" id="KW-0407">Ion channel</keyword>
<evidence type="ECO:0000256" key="8">
    <source>
        <dbReference type="ARBA" id="ARBA00023065"/>
    </source>
</evidence>
<dbReference type="Pfam" id="PF22614">
    <property type="entry name" value="Slo-like_RCK"/>
    <property type="match status" value="1"/>
</dbReference>
<accession>A0AAE0L6T1</accession>
<dbReference type="GO" id="GO:0005267">
    <property type="term" value="F:potassium channel activity"/>
    <property type="evidence" value="ECO:0007669"/>
    <property type="project" value="UniProtKB-KW"/>
</dbReference>
<name>A0AAE0L6T1_9CHLO</name>
<keyword evidence="6" id="KW-0630">Potassium</keyword>
<dbReference type="InterPro" id="IPR013099">
    <property type="entry name" value="K_chnl_dom"/>
</dbReference>
<evidence type="ECO:0000256" key="9">
    <source>
        <dbReference type="ARBA" id="ARBA00023136"/>
    </source>
</evidence>
<keyword evidence="8" id="KW-0406">Ion transport</keyword>
<feature type="transmembrane region" description="Helical" evidence="12">
    <location>
        <begin position="240"/>
        <end position="261"/>
    </location>
</feature>
<comment type="caution">
    <text evidence="15">The sequence shown here is derived from an EMBL/GenBank/DDBJ whole genome shotgun (WGS) entry which is preliminary data.</text>
</comment>
<dbReference type="GO" id="GO:0016020">
    <property type="term" value="C:membrane"/>
    <property type="evidence" value="ECO:0007669"/>
    <property type="project" value="UniProtKB-SubCell"/>
</dbReference>
<feature type="transmembrane region" description="Helical" evidence="12">
    <location>
        <begin position="117"/>
        <end position="139"/>
    </location>
</feature>
<evidence type="ECO:0008006" key="17">
    <source>
        <dbReference type="Google" id="ProtNLM"/>
    </source>
</evidence>
<keyword evidence="3" id="KW-0633">Potassium transport</keyword>
<evidence type="ECO:0000313" key="15">
    <source>
        <dbReference type="EMBL" id="KAK3274188.1"/>
    </source>
</evidence>
<gene>
    <name evidence="15" type="ORF">CYMTET_17617</name>
</gene>
<dbReference type="InterPro" id="IPR027359">
    <property type="entry name" value="Volt_channel_dom_sf"/>
</dbReference>
<dbReference type="Pfam" id="PF07885">
    <property type="entry name" value="Ion_trans_2"/>
    <property type="match status" value="1"/>
</dbReference>
<protein>
    <recommendedName>
        <fullName evidence="17">Potassium channel domain-containing protein</fullName>
    </recommendedName>
</protein>
<dbReference type="Gene3D" id="3.40.50.720">
    <property type="entry name" value="NAD(P)-binding Rossmann-like Domain"/>
    <property type="match status" value="1"/>
</dbReference>
<evidence type="ECO:0000256" key="5">
    <source>
        <dbReference type="ARBA" id="ARBA00022826"/>
    </source>
</evidence>
<feature type="transmembrane region" description="Helical" evidence="12">
    <location>
        <begin position="306"/>
        <end position="327"/>
    </location>
</feature>
<evidence type="ECO:0000259" key="13">
    <source>
        <dbReference type="Pfam" id="PF07885"/>
    </source>
</evidence>
<dbReference type="InterPro" id="IPR047871">
    <property type="entry name" value="K_chnl_Slo-like"/>
</dbReference>
<dbReference type="InterPro" id="IPR003148">
    <property type="entry name" value="RCK_N"/>
</dbReference>
<proteinExistence type="predicted"/>
<feature type="domain" description="Potassium channel" evidence="13">
    <location>
        <begin position="251"/>
        <end position="328"/>
    </location>
</feature>
<dbReference type="PANTHER" id="PTHR10027">
    <property type="entry name" value="CALCIUM-ACTIVATED POTASSIUM CHANNEL ALPHA CHAIN"/>
    <property type="match status" value="1"/>
</dbReference>
<evidence type="ECO:0000256" key="12">
    <source>
        <dbReference type="SAM" id="Phobius"/>
    </source>
</evidence>
<dbReference type="SUPFAM" id="SSF81324">
    <property type="entry name" value="Voltage-gated potassium channels"/>
    <property type="match status" value="1"/>
</dbReference>
<keyword evidence="16" id="KW-1185">Reference proteome</keyword>
<keyword evidence="5" id="KW-0631">Potassium channel</keyword>
<evidence type="ECO:0000256" key="4">
    <source>
        <dbReference type="ARBA" id="ARBA00022692"/>
    </source>
</evidence>
<feature type="domain" description="RCK N-terminal" evidence="14">
    <location>
        <begin position="354"/>
        <end position="471"/>
    </location>
</feature>
<evidence type="ECO:0000256" key="6">
    <source>
        <dbReference type="ARBA" id="ARBA00022958"/>
    </source>
</evidence>
<dbReference type="Gene3D" id="1.20.120.350">
    <property type="entry name" value="Voltage-gated potassium channels. Chain C"/>
    <property type="match status" value="1"/>
</dbReference>
<keyword evidence="9 12" id="KW-0472">Membrane</keyword>
<reference evidence="15 16" key="1">
    <citation type="journal article" date="2015" name="Genome Biol. Evol.">
        <title>Comparative Genomics of a Bacterivorous Green Alga Reveals Evolutionary Causalities and Consequences of Phago-Mixotrophic Mode of Nutrition.</title>
        <authorList>
            <person name="Burns J.A."/>
            <person name="Paasch A."/>
            <person name="Narechania A."/>
            <person name="Kim E."/>
        </authorList>
    </citation>
    <scope>NUCLEOTIDE SEQUENCE [LARGE SCALE GENOMIC DNA]</scope>
    <source>
        <strain evidence="15 16">PLY_AMNH</strain>
    </source>
</reference>
<dbReference type="PANTHER" id="PTHR10027:SF10">
    <property type="entry name" value="SLOWPOKE 2, ISOFORM D"/>
    <property type="match status" value="1"/>
</dbReference>
<feature type="transmembrane region" description="Helical" evidence="12">
    <location>
        <begin position="282"/>
        <end position="300"/>
    </location>
</feature>
<keyword evidence="4 12" id="KW-0812">Transmembrane</keyword>
<keyword evidence="7 12" id="KW-1133">Transmembrane helix</keyword>
<evidence type="ECO:0000313" key="16">
    <source>
        <dbReference type="Proteomes" id="UP001190700"/>
    </source>
</evidence>
<evidence type="ECO:0000256" key="7">
    <source>
        <dbReference type="ARBA" id="ARBA00022989"/>
    </source>
</evidence>
<dbReference type="Proteomes" id="UP001190700">
    <property type="component" value="Unassembled WGS sequence"/>
</dbReference>
<sequence length="502" mass="56919">MSDNAMSWNVCFEPQSENVTCIDLRSTATASVLETLAEQNSNDDYGDEYDSLSNATWQLCWRQLQSIIAVQSVVLVCSFPMKMFYKRYVKTPSGLGRLHLWKNKILGDTYQDPEWPYAYYPIALAISNFFLSAMTVYFWIVKTYRQTVDEWMLNTEYAISCVFMTHYLANMLKSEFALSYVLDIDSGIDLWTIVPVVVQRRLNTWLSWSYFRVYCLFKYFKVLMAMGWNPMELSEVTQEIIAAFFKFLTLVTILSGTMFIFEVLGPVKGFEDKFISTGMGDISFMSMFYFMLTTISTVGYGDLSPVTMLGRLLTFICVVVGVAFFSVETGRILDLQRRENNGGGRYKPSKATKTAHAVICGGAVDSSSLTILNSIFEELCNPSVCGGEELTPDVVLLGTRSLSSALRKCIQKKSVYARRVYTLKGSPFDEEDMERARVKQCAMLFILPDLTSQDPDKEDHNQILIASAMLKTWKERQAAEARLLRASLVKGARGRARDILKG</sequence>
<dbReference type="EMBL" id="LGRX02007873">
    <property type="protein sequence ID" value="KAK3274188.1"/>
    <property type="molecule type" value="Genomic_DNA"/>
</dbReference>
<evidence type="ECO:0000256" key="3">
    <source>
        <dbReference type="ARBA" id="ARBA00022538"/>
    </source>
</evidence>
<evidence type="ECO:0000256" key="11">
    <source>
        <dbReference type="ARBA" id="ARBA00034430"/>
    </source>
</evidence>
<evidence type="ECO:0000256" key="1">
    <source>
        <dbReference type="ARBA" id="ARBA00004141"/>
    </source>
</evidence>
<keyword evidence="2" id="KW-0813">Transport</keyword>
<organism evidence="15 16">
    <name type="scientific">Cymbomonas tetramitiformis</name>
    <dbReference type="NCBI Taxonomy" id="36881"/>
    <lineage>
        <taxon>Eukaryota</taxon>
        <taxon>Viridiplantae</taxon>
        <taxon>Chlorophyta</taxon>
        <taxon>Pyramimonadophyceae</taxon>
        <taxon>Pyramimonadales</taxon>
        <taxon>Pyramimonadaceae</taxon>
        <taxon>Cymbomonas</taxon>
    </lineage>
</organism>
<feature type="transmembrane region" description="Helical" evidence="12">
    <location>
        <begin position="210"/>
        <end position="228"/>
    </location>
</feature>
<comment type="catalytic activity">
    <reaction evidence="11">
        <text>K(+)(in) = K(+)(out)</text>
        <dbReference type="Rhea" id="RHEA:29463"/>
        <dbReference type="ChEBI" id="CHEBI:29103"/>
    </reaction>
</comment>
<evidence type="ECO:0000256" key="2">
    <source>
        <dbReference type="ARBA" id="ARBA00022448"/>
    </source>
</evidence>
<dbReference type="AlphaFoldDB" id="A0AAE0L6T1"/>
<evidence type="ECO:0000259" key="14">
    <source>
        <dbReference type="Pfam" id="PF22614"/>
    </source>
</evidence>
<comment type="subcellular location">
    <subcellularLocation>
        <location evidence="1">Membrane</location>
        <topology evidence="1">Multi-pass membrane protein</topology>
    </subcellularLocation>
</comment>